<dbReference type="InterPro" id="IPR051491">
    <property type="entry name" value="Recombinase/Transposase-rel"/>
</dbReference>
<sequence>MASIILTNVARDDLPRPAHHKSPDVYPFYDDRLANKYNQLTRPSTQRISAIAPLRGVYPTALSHCWATVTLTDFAGPNQWPFAHTTAIERNPSAYPTDRGLLDAEDLGDEVVSLLRDTRAPPTVASASTAAATIVNTASQQVQPHVSTTFVPRHLGPPGPPPLAIAHAEWSAAAAPLPPFFAHPPSQAPLGPPPPASAADYFFLARPPLHIPLGSPPLGPPRPTSAADYFFPAQLPLRIPLGSPPLSFQHSDVPMDVDQPTVAPSNIEAPVPMDVDAAPATDTSPTANASTTASVQKPAITNTRTKKVRLYLPTNLNRLLRFWRSCTRKIKNEAIRLVNEASKLNHPHLNTYALYRRLANDDCDFSKKHRFLKKCPSYARRRVILAAITARKTLITRHLNVPFSQRRPIPDISPCSQEEDSRRGFAIFFDNTAGKIIVSRDAPDGPILKMTLEVMPTLVNHLCRDKKENSSSKAEIRHRGKSGRESLLGICQQKSPYLYQLPKEFSVCVDSVGHWYLVASHPLTDEAQFNAKAEERKAGRTDLDGPIKVLSGDPGARTFLALYSSDGQTIGIVSEQDRQRLDRLQQKAQEVQSLEAQRKEPSRRGGSRRKKHRRRRRRRNKIPPPTPPDSSRRSHRPTKQPREPRQKPQGPRQLNSTQRRYLRKHFRRINSKMRNLVREIYCRTAYFLALSSDVIIVPRMEVHNMVRSRRPSRRTKQELLRWSHGAFLDRLTIKCHDVQFDARYPHKTAAATLLVQPEGYTSKTCSNCGQLHQSLGSSKRFLCPTCCYSADRDHNGAFNMIIKAIRWHSPRRSGTATLDSNAHRQLHAIFQPRLVHLFSTLFRLCFNFVPTLFQLCIDTVPTFSFLCRYLVTTSFFYAI</sequence>
<dbReference type="PANTHER" id="PTHR36172">
    <property type="match status" value="1"/>
</dbReference>
<feature type="compositionally biased region" description="Basic residues" evidence="2">
    <location>
        <begin position="605"/>
        <end position="621"/>
    </location>
</feature>
<proteinExistence type="predicted"/>
<organism evidence="4">
    <name type="scientific">Sporisorium scitamineum</name>
    <dbReference type="NCBI Taxonomy" id="49012"/>
    <lineage>
        <taxon>Eukaryota</taxon>
        <taxon>Fungi</taxon>
        <taxon>Dikarya</taxon>
        <taxon>Basidiomycota</taxon>
        <taxon>Ustilaginomycotina</taxon>
        <taxon>Ustilaginomycetes</taxon>
        <taxon>Ustilaginales</taxon>
        <taxon>Ustilaginaceae</taxon>
        <taxon>Sporisorium</taxon>
    </lineage>
</organism>
<dbReference type="OrthoDB" id="2556737at2759"/>
<protein>
    <submittedName>
        <fullName evidence="4">Related to transposases</fullName>
    </submittedName>
</protein>
<evidence type="ECO:0000256" key="2">
    <source>
        <dbReference type="SAM" id="MobiDB-lite"/>
    </source>
</evidence>
<name>A0A140KNF5_9BASI</name>
<evidence type="ECO:0000259" key="3">
    <source>
        <dbReference type="Pfam" id="PF07282"/>
    </source>
</evidence>
<dbReference type="Pfam" id="PF07282">
    <property type="entry name" value="Cas12f1-like_TNB"/>
    <property type="match status" value="1"/>
</dbReference>
<feature type="region of interest" description="Disordered" evidence="2">
    <location>
        <begin position="581"/>
        <end position="661"/>
    </location>
</feature>
<evidence type="ECO:0000256" key="1">
    <source>
        <dbReference type="ARBA" id="ARBA00023125"/>
    </source>
</evidence>
<accession>A0A140KNF5</accession>
<dbReference type="InterPro" id="IPR010095">
    <property type="entry name" value="Cas12f1-like_TNB"/>
</dbReference>
<reference evidence="4" key="1">
    <citation type="submission" date="2014-06" db="EMBL/GenBank/DDBJ databases">
        <authorList>
            <person name="Ju J."/>
            <person name="Zhang J."/>
        </authorList>
    </citation>
    <scope>NUCLEOTIDE SEQUENCE</scope>
    <source>
        <strain evidence="4">SscI8</strain>
    </source>
</reference>
<dbReference type="AlphaFoldDB" id="A0A140KNF5"/>
<dbReference type="PANTHER" id="PTHR36172:SF1">
    <property type="entry name" value="RESOLVASE-RELATED"/>
    <property type="match status" value="1"/>
</dbReference>
<gene>
    <name evidence="4" type="ORF">SPSC_06524</name>
</gene>
<dbReference type="GO" id="GO:0003677">
    <property type="term" value="F:DNA binding"/>
    <property type="evidence" value="ECO:0007669"/>
    <property type="project" value="UniProtKB-KW"/>
</dbReference>
<feature type="domain" description="Cas12f1-like TNB" evidence="3">
    <location>
        <begin position="752"/>
        <end position="800"/>
    </location>
</feature>
<evidence type="ECO:0000313" key="4">
    <source>
        <dbReference type="EMBL" id="CDU26330.1"/>
    </source>
</evidence>
<keyword evidence="1" id="KW-0238">DNA-binding</keyword>
<dbReference type="EMBL" id="LK056694">
    <property type="protein sequence ID" value="CDU26330.1"/>
    <property type="molecule type" value="Genomic_DNA"/>
</dbReference>